<organism evidence="2 3">
    <name type="scientific">Guyparkeria halophila</name>
    <dbReference type="NCBI Taxonomy" id="47960"/>
    <lineage>
        <taxon>Bacteria</taxon>
        <taxon>Pseudomonadati</taxon>
        <taxon>Pseudomonadota</taxon>
        <taxon>Gammaproteobacteria</taxon>
        <taxon>Chromatiales</taxon>
        <taxon>Thioalkalibacteraceae</taxon>
        <taxon>Guyparkeria</taxon>
    </lineage>
</organism>
<evidence type="ECO:0000313" key="2">
    <source>
        <dbReference type="EMBL" id="QGT79430.1"/>
    </source>
</evidence>
<dbReference type="EMBL" id="CP046415">
    <property type="protein sequence ID" value="QGT79430.1"/>
    <property type="molecule type" value="Genomic_DNA"/>
</dbReference>
<accession>A0A6I6D178</accession>
<dbReference type="Proteomes" id="UP000427716">
    <property type="component" value="Chromosome"/>
</dbReference>
<sequence>MTDGYRDWHHPDGGLPEQAPEGLVDIYTAPWLVQRAGETAVATNDGSSAWVVGVTIAVVALLALAGWWAWRHRAALRLWAILRRLERRASAEMDAGARRELLDELVAAIGAWQHGGRAPWRDRLAEPWAAWVREIDHGRFGGADEPRETLVERLRTMRREVWRGQAT</sequence>
<feature type="transmembrane region" description="Helical" evidence="1">
    <location>
        <begin position="49"/>
        <end position="70"/>
    </location>
</feature>
<evidence type="ECO:0008006" key="4">
    <source>
        <dbReference type="Google" id="ProtNLM"/>
    </source>
</evidence>
<dbReference type="AlphaFoldDB" id="A0A6I6D178"/>
<proteinExistence type="predicted"/>
<evidence type="ECO:0000313" key="3">
    <source>
        <dbReference type="Proteomes" id="UP000427716"/>
    </source>
</evidence>
<keyword evidence="1" id="KW-1133">Transmembrane helix</keyword>
<dbReference type="KEGG" id="ghl:GM160_11410"/>
<reference evidence="2 3" key="1">
    <citation type="submission" date="2019-11" db="EMBL/GenBank/DDBJ databases">
        <authorList>
            <person name="Zhang J."/>
            <person name="Sun C."/>
        </authorList>
    </citation>
    <scope>NUCLEOTIDE SEQUENCE [LARGE SCALE GENOMIC DNA]</scope>
    <source>
        <strain evidence="3">sp2</strain>
    </source>
</reference>
<gene>
    <name evidence="2" type="ORF">GM160_11410</name>
</gene>
<evidence type="ECO:0000256" key="1">
    <source>
        <dbReference type="SAM" id="Phobius"/>
    </source>
</evidence>
<keyword evidence="3" id="KW-1185">Reference proteome</keyword>
<keyword evidence="1" id="KW-0812">Transmembrane</keyword>
<keyword evidence="1" id="KW-0472">Membrane</keyword>
<protein>
    <recommendedName>
        <fullName evidence="4">DUF4381 family protein</fullName>
    </recommendedName>
</protein>
<name>A0A6I6D178_9GAMM</name>
<dbReference type="RefSeq" id="WP_156575201.1">
    <property type="nucleotide sequence ID" value="NZ_CP046415.1"/>
</dbReference>